<dbReference type="SUPFAM" id="SSF54909">
    <property type="entry name" value="Dimeric alpha+beta barrel"/>
    <property type="match status" value="1"/>
</dbReference>
<dbReference type="EMBL" id="JAWLNX010000016">
    <property type="protein sequence ID" value="MEB3370088.1"/>
    <property type="molecule type" value="Genomic_DNA"/>
</dbReference>
<dbReference type="Proteomes" id="UP001327093">
    <property type="component" value="Unassembled WGS sequence"/>
</dbReference>
<organism evidence="3 4">
    <name type="scientific">Saccharopolyspora mangrovi</name>
    <dbReference type="NCBI Taxonomy" id="3082379"/>
    <lineage>
        <taxon>Bacteria</taxon>
        <taxon>Bacillati</taxon>
        <taxon>Actinomycetota</taxon>
        <taxon>Actinomycetes</taxon>
        <taxon>Pseudonocardiales</taxon>
        <taxon>Pseudonocardiaceae</taxon>
        <taxon>Saccharopolyspora</taxon>
    </lineage>
</organism>
<comment type="caution">
    <text evidence="3">The sequence shown here is derived from an EMBL/GenBank/DDBJ whole genome shotgun (WGS) entry which is preliminary data.</text>
</comment>
<evidence type="ECO:0000256" key="1">
    <source>
        <dbReference type="ARBA" id="ARBA00007689"/>
    </source>
</evidence>
<dbReference type="InterPro" id="IPR005545">
    <property type="entry name" value="YCII"/>
</dbReference>
<accession>A0ABU6AEW0</accession>
<dbReference type="Gene3D" id="3.30.70.1060">
    <property type="entry name" value="Dimeric alpha+beta barrel"/>
    <property type="match status" value="1"/>
</dbReference>
<dbReference type="PANTHER" id="PTHR35174">
    <property type="entry name" value="BLL7171 PROTEIN-RELATED"/>
    <property type="match status" value="1"/>
</dbReference>
<keyword evidence="4" id="KW-1185">Reference proteome</keyword>
<dbReference type="Pfam" id="PF03795">
    <property type="entry name" value="YCII"/>
    <property type="match status" value="1"/>
</dbReference>
<feature type="domain" description="YCII-related" evidence="2">
    <location>
        <begin position="1"/>
        <end position="109"/>
    </location>
</feature>
<proteinExistence type="inferred from homology"/>
<comment type="similarity">
    <text evidence="1">Belongs to the YciI family.</text>
</comment>
<evidence type="ECO:0000259" key="2">
    <source>
        <dbReference type="Pfam" id="PF03795"/>
    </source>
</evidence>
<protein>
    <submittedName>
        <fullName evidence="3">YciI family protein</fullName>
    </submittedName>
</protein>
<sequence>MKFALVYAYDPVQAGPGHGEIDEWVELDAALKAAGNFVHESGFHPAGQARTVTVRGGQAQVRAGAVIGAGTTVAGYIEVEVADEDAALSWAERVPTARYGQVEVRRIVEY</sequence>
<reference evidence="3 4" key="1">
    <citation type="submission" date="2023-10" db="EMBL/GenBank/DDBJ databases">
        <title>Saccharopolyspora sp. nov., isolated from mangrove soil.</title>
        <authorList>
            <person name="Lu Y."/>
            <person name="Liu W."/>
        </authorList>
    </citation>
    <scope>NUCLEOTIDE SEQUENCE [LARGE SCALE GENOMIC DNA]</scope>
    <source>
        <strain evidence="3 4">S2-29</strain>
    </source>
</reference>
<gene>
    <name evidence="3" type="ORF">R4I43_22010</name>
</gene>
<name>A0ABU6AEW0_9PSEU</name>
<evidence type="ECO:0000313" key="4">
    <source>
        <dbReference type="Proteomes" id="UP001327093"/>
    </source>
</evidence>
<dbReference type="InterPro" id="IPR011008">
    <property type="entry name" value="Dimeric_a/b-barrel"/>
</dbReference>
<dbReference type="RefSeq" id="WP_324267573.1">
    <property type="nucleotide sequence ID" value="NZ_JAWLNX010000016.1"/>
</dbReference>
<evidence type="ECO:0000313" key="3">
    <source>
        <dbReference type="EMBL" id="MEB3370088.1"/>
    </source>
</evidence>
<dbReference type="PANTHER" id="PTHR35174:SF3">
    <property type="entry name" value="BLL7171 PROTEIN"/>
    <property type="match status" value="1"/>
</dbReference>